<feature type="compositionally biased region" description="Polar residues" evidence="1">
    <location>
        <begin position="253"/>
        <end position="262"/>
    </location>
</feature>
<keyword evidence="3" id="KW-1185">Reference proteome</keyword>
<sequence length="543" mass="60384">MISVAEYPVVYPRMYAKGEEKDPPASSSISSYEGIKGGALDTSDSDADNKSFHYSAKTLQARTQPKQTNGKPTTNEDDCRIQDESVMCWLLEQFVQNGTGSGKTCTDRVKPNADSDSPVCKKFLYSASNSHLPLGGSPHETSGSNEKQQWMTSLPYLNKTKPEHHFSRLPKTTLAAAEHHLQKERKSNPNTSILAVDKLFDEIESQMATLDSQNLLILKQLRKAEAIIYDCREVQRAFLLSSANHAHSDSPSKKSGTHTSPLLSRPGLPKLRGKDDVTAKYVNTEISQSSNRMFCNPSLEHHRSKKFCQRQNGNEAVGPGSIGKDYKSFCPEIPTRRFSVSYYPEPEASTTDSSPDPTCIQHDRYACTTVSKASKPERSDRAHSLFPESERVTKLKILTQHPRAINGTYQGELVSNSTQNLTMKGLVTMMRRPFRRKGNTAAIEPTSVGAPMTNKMISDTRCTSTGDVKKTSLGHYEATKEVNVKNVNYQYVNRVRSNEDFIQAYNSEANRTTGEIKFLVDRPMAVLDSVGDECLLSLRSSLC</sequence>
<evidence type="ECO:0000313" key="2">
    <source>
        <dbReference type="EMBL" id="OON23507.1"/>
    </source>
</evidence>
<protein>
    <submittedName>
        <fullName evidence="2">Uncharacterized protein</fullName>
    </submittedName>
</protein>
<dbReference type="Proteomes" id="UP000243686">
    <property type="component" value="Unassembled WGS sequence"/>
</dbReference>
<proteinExistence type="predicted"/>
<feature type="region of interest" description="Disordered" evidence="1">
    <location>
        <begin position="16"/>
        <end position="78"/>
    </location>
</feature>
<dbReference type="AlphaFoldDB" id="A0A1S8X9X1"/>
<reference evidence="2 3" key="1">
    <citation type="submission" date="2015-03" db="EMBL/GenBank/DDBJ databases">
        <title>Draft genome of the nematode, Opisthorchis viverrini.</title>
        <authorList>
            <person name="Mitreva M."/>
        </authorList>
    </citation>
    <scope>NUCLEOTIDE SEQUENCE [LARGE SCALE GENOMIC DNA]</scope>
    <source>
        <strain evidence="2">Khon Kaen</strain>
    </source>
</reference>
<dbReference type="EMBL" id="KV891532">
    <property type="protein sequence ID" value="OON23507.1"/>
    <property type="molecule type" value="Genomic_DNA"/>
</dbReference>
<accession>A0A1S8X9X1</accession>
<feature type="region of interest" description="Disordered" evidence="1">
    <location>
        <begin position="245"/>
        <end position="274"/>
    </location>
</feature>
<evidence type="ECO:0000313" key="3">
    <source>
        <dbReference type="Proteomes" id="UP000243686"/>
    </source>
</evidence>
<feature type="compositionally biased region" description="Polar residues" evidence="1">
    <location>
        <begin position="57"/>
        <end position="73"/>
    </location>
</feature>
<organism evidence="2 3">
    <name type="scientific">Opisthorchis viverrini</name>
    <name type="common">Southeast Asian liver fluke</name>
    <dbReference type="NCBI Taxonomy" id="6198"/>
    <lineage>
        <taxon>Eukaryota</taxon>
        <taxon>Metazoa</taxon>
        <taxon>Spiralia</taxon>
        <taxon>Lophotrochozoa</taxon>
        <taxon>Platyhelminthes</taxon>
        <taxon>Trematoda</taxon>
        <taxon>Digenea</taxon>
        <taxon>Opisthorchiida</taxon>
        <taxon>Opisthorchiata</taxon>
        <taxon>Opisthorchiidae</taxon>
        <taxon>Opisthorchis</taxon>
    </lineage>
</organism>
<evidence type="ECO:0000256" key="1">
    <source>
        <dbReference type="SAM" id="MobiDB-lite"/>
    </source>
</evidence>
<name>A0A1S8X9X1_OPIVI</name>
<gene>
    <name evidence="2" type="ORF">X801_00582</name>
</gene>